<dbReference type="SUPFAM" id="SSF50494">
    <property type="entry name" value="Trypsin-like serine proteases"/>
    <property type="match status" value="1"/>
</dbReference>
<dbReference type="RefSeq" id="WP_284478901.1">
    <property type="nucleotide sequence ID" value="NZ_JASNJD010000001.1"/>
</dbReference>
<evidence type="ECO:0000259" key="2">
    <source>
        <dbReference type="PROSITE" id="PS50240"/>
    </source>
</evidence>
<dbReference type="InterPro" id="IPR001314">
    <property type="entry name" value="Peptidase_S1A"/>
</dbReference>
<keyword evidence="1" id="KW-0732">Signal</keyword>
<dbReference type="PANTHER" id="PTHR15462:SF8">
    <property type="entry name" value="SERINE PROTEASE"/>
    <property type="match status" value="1"/>
</dbReference>
<dbReference type="PANTHER" id="PTHR15462">
    <property type="entry name" value="SERINE PROTEASE"/>
    <property type="match status" value="1"/>
</dbReference>
<dbReference type="EMBL" id="JASNJD010000001">
    <property type="protein sequence ID" value="MDK3016076.1"/>
    <property type="molecule type" value="Genomic_DNA"/>
</dbReference>
<sequence length="285" mass="29788">MPLRTAAAALAVILGCGLGGWGPVSALAEVAKPDPGPLHEDVFVPALDAICGRGRALQSGCAAIRARRVLPAETSPWRAIGRVNFASIGLRQHCTGTLIADRWVLTAAHCLYNFPRKSWIPATSLRFAAGYQRGTAVAQATVRRYITDPLQDPQSRDFRGGVAQDWALLELEAPLGRDLGLLPLVETPQEGEAVALAGYAALRPHVLTRAEDCGGWHWLAGGAVGLSHCAAMPGDSGAPMLVARQEGWAVAGLFSTIAVDGDGGTASLAVAVAAPARALRRALEE</sequence>
<dbReference type="InterPro" id="IPR018114">
    <property type="entry name" value="TRYPSIN_HIS"/>
</dbReference>
<dbReference type="PROSITE" id="PS51257">
    <property type="entry name" value="PROKAR_LIPOPROTEIN"/>
    <property type="match status" value="1"/>
</dbReference>
<dbReference type="PROSITE" id="PS50240">
    <property type="entry name" value="TRYPSIN_DOM"/>
    <property type="match status" value="1"/>
</dbReference>
<organism evidence="3 4">
    <name type="scientific">Pseudodonghicola flavimaris</name>
    <dbReference type="NCBI Taxonomy" id="3050036"/>
    <lineage>
        <taxon>Bacteria</taxon>
        <taxon>Pseudomonadati</taxon>
        <taxon>Pseudomonadota</taxon>
        <taxon>Alphaproteobacteria</taxon>
        <taxon>Rhodobacterales</taxon>
        <taxon>Paracoccaceae</taxon>
        <taxon>Pseudodonghicola</taxon>
    </lineage>
</organism>
<accession>A0ABT7EUQ4</accession>
<evidence type="ECO:0000313" key="4">
    <source>
        <dbReference type="Proteomes" id="UP001243757"/>
    </source>
</evidence>
<dbReference type="Proteomes" id="UP001243757">
    <property type="component" value="Unassembled WGS sequence"/>
</dbReference>
<dbReference type="Gene3D" id="2.40.10.10">
    <property type="entry name" value="Trypsin-like serine proteases"/>
    <property type="match status" value="2"/>
</dbReference>
<dbReference type="EC" id="3.4.21.-" evidence="3"/>
<protein>
    <submittedName>
        <fullName evidence="3">Trypsin-like serine protease</fullName>
        <ecNumber evidence="3">3.4.21.-</ecNumber>
    </submittedName>
</protein>
<dbReference type="PRINTS" id="PR00722">
    <property type="entry name" value="CHYMOTRYPSIN"/>
</dbReference>
<reference evidence="3 4" key="1">
    <citation type="submission" date="2023-05" db="EMBL/GenBank/DDBJ databases">
        <title>Pseudodonghicola sp. nov.</title>
        <authorList>
            <person name="Huang J."/>
        </authorList>
    </citation>
    <scope>NUCLEOTIDE SEQUENCE [LARGE SCALE GENOMIC DNA]</scope>
    <source>
        <strain evidence="3 4">IC7</strain>
    </source>
</reference>
<evidence type="ECO:0000256" key="1">
    <source>
        <dbReference type="ARBA" id="ARBA00022729"/>
    </source>
</evidence>
<name>A0ABT7EUQ4_9RHOB</name>
<dbReference type="InterPro" id="IPR043504">
    <property type="entry name" value="Peptidase_S1_PA_chymotrypsin"/>
</dbReference>
<dbReference type="SMART" id="SM00020">
    <property type="entry name" value="Tryp_SPc"/>
    <property type="match status" value="1"/>
</dbReference>
<dbReference type="InterPro" id="IPR009003">
    <property type="entry name" value="Peptidase_S1_PA"/>
</dbReference>
<gene>
    <name evidence="3" type="ORF">QO033_00225</name>
</gene>
<keyword evidence="4" id="KW-1185">Reference proteome</keyword>
<keyword evidence="3" id="KW-0378">Hydrolase</keyword>
<comment type="caution">
    <text evidence="3">The sequence shown here is derived from an EMBL/GenBank/DDBJ whole genome shotgun (WGS) entry which is preliminary data.</text>
</comment>
<dbReference type="InterPro" id="IPR001254">
    <property type="entry name" value="Trypsin_dom"/>
</dbReference>
<feature type="domain" description="Peptidase S1" evidence="2">
    <location>
        <begin position="57"/>
        <end position="285"/>
    </location>
</feature>
<dbReference type="Pfam" id="PF00089">
    <property type="entry name" value="Trypsin"/>
    <property type="match status" value="1"/>
</dbReference>
<dbReference type="GO" id="GO:0016787">
    <property type="term" value="F:hydrolase activity"/>
    <property type="evidence" value="ECO:0007669"/>
    <property type="project" value="UniProtKB-KW"/>
</dbReference>
<evidence type="ECO:0000313" key="3">
    <source>
        <dbReference type="EMBL" id="MDK3016076.1"/>
    </source>
</evidence>
<proteinExistence type="predicted"/>
<dbReference type="InterPro" id="IPR050966">
    <property type="entry name" value="Glutamyl_endopeptidase"/>
</dbReference>
<dbReference type="PROSITE" id="PS00134">
    <property type="entry name" value="TRYPSIN_HIS"/>
    <property type="match status" value="1"/>
</dbReference>